<evidence type="ECO:0000313" key="14">
    <source>
        <dbReference type="Proteomes" id="UP000004367"/>
    </source>
</evidence>
<dbReference type="Proteomes" id="UP000004367">
    <property type="component" value="Unassembled WGS sequence"/>
</dbReference>
<evidence type="ECO:0000256" key="4">
    <source>
        <dbReference type="ARBA" id="ARBA00022692"/>
    </source>
</evidence>
<feature type="transmembrane region" description="Helical" evidence="11">
    <location>
        <begin position="44"/>
        <end position="61"/>
    </location>
</feature>
<keyword evidence="7" id="KW-0067">ATP-binding</keyword>
<gene>
    <name evidence="13" type="ORF">MOPEL_013_00080</name>
</gene>
<keyword evidence="10 11" id="KW-0472">Membrane</keyword>
<keyword evidence="5" id="KW-0547">Nucleotide-binding</keyword>
<keyword evidence="6" id="KW-0418">Kinase</keyword>
<keyword evidence="14" id="KW-1185">Reference proteome</keyword>
<accession>H5UP08</accession>
<evidence type="ECO:0000256" key="6">
    <source>
        <dbReference type="ARBA" id="ARBA00022777"/>
    </source>
</evidence>
<comment type="caution">
    <text evidence="13">The sequence shown here is derived from an EMBL/GenBank/DDBJ whole genome shotgun (WGS) entry which is preliminary data.</text>
</comment>
<evidence type="ECO:0000256" key="3">
    <source>
        <dbReference type="ARBA" id="ARBA00022679"/>
    </source>
</evidence>
<dbReference type="eggNOG" id="COG2205">
    <property type="taxonomic scope" value="Bacteria"/>
</dbReference>
<dbReference type="EMBL" id="BAFE01000013">
    <property type="protein sequence ID" value="GAB47466.1"/>
    <property type="molecule type" value="Genomic_DNA"/>
</dbReference>
<evidence type="ECO:0000256" key="11">
    <source>
        <dbReference type="SAM" id="Phobius"/>
    </source>
</evidence>
<comment type="subcellular location">
    <subcellularLocation>
        <location evidence="1">Membrane</location>
        <topology evidence="1">Multi-pass membrane protein</topology>
    </subcellularLocation>
</comment>
<evidence type="ECO:0000259" key="12">
    <source>
        <dbReference type="Pfam" id="PF13493"/>
    </source>
</evidence>
<organism evidence="13 14">
    <name type="scientific">Mobilicoccus pelagius NBRC 104925</name>
    <dbReference type="NCBI Taxonomy" id="1089455"/>
    <lineage>
        <taxon>Bacteria</taxon>
        <taxon>Bacillati</taxon>
        <taxon>Actinomycetota</taxon>
        <taxon>Actinomycetes</taxon>
        <taxon>Micrococcales</taxon>
        <taxon>Dermatophilaceae</taxon>
        <taxon>Mobilicoccus</taxon>
    </lineage>
</organism>
<feature type="transmembrane region" description="Helical" evidence="11">
    <location>
        <begin position="99"/>
        <end position="117"/>
    </location>
</feature>
<evidence type="ECO:0000256" key="8">
    <source>
        <dbReference type="ARBA" id="ARBA00022989"/>
    </source>
</evidence>
<dbReference type="Pfam" id="PF13493">
    <property type="entry name" value="DUF4118"/>
    <property type="match status" value="1"/>
</dbReference>
<evidence type="ECO:0000256" key="2">
    <source>
        <dbReference type="ARBA" id="ARBA00022553"/>
    </source>
</evidence>
<keyword evidence="8 11" id="KW-1133">Transmembrane helix</keyword>
<feature type="transmembrane region" description="Helical" evidence="11">
    <location>
        <begin position="20"/>
        <end position="38"/>
    </location>
</feature>
<dbReference type="InterPro" id="IPR038318">
    <property type="entry name" value="KdpD_sf"/>
</dbReference>
<dbReference type="AlphaFoldDB" id="H5UP08"/>
<keyword evidence="4 11" id="KW-0812">Transmembrane</keyword>
<keyword evidence="3" id="KW-0808">Transferase</keyword>
<reference evidence="13 14" key="1">
    <citation type="submission" date="2012-02" db="EMBL/GenBank/DDBJ databases">
        <title>Whole genome shotgun sequence of Mobilicoccus pelagius NBRC 104925.</title>
        <authorList>
            <person name="Yoshida Y."/>
            <person name="Hosoyama A."/>
            <person name="Tsuchikane K."/>
            <person name="Katsumata H."/>
            <person name="Yamazaki S."/>
            <person name="Fujita N."/>
        </authorList>
    </citation>
    <scope>NUCLEOTIDE SEQUENCE [LARGE SCALE GENOMIC DNA]</scope>
    <source>
        <strain evidence="13 14">NBRC 104925</strain>
    </source>
</reference>
<dbReference type="RefSeq" id="WP_009481364.1">
    <property type="nucleotide sequence ID" value="NZ_BAFE01000013.1"/>
</dbReference>
<keyword evidence="9" id="KW-0902">Two-component regulatory system</keyword>
<proteinExistence type="predicted"/>
<dbReference type="GO" id="GO:0000160">
    <property type="term" value="P:phosphorelay signal transduction system"/>
    <property type="evidence" value="ECO:0007669"/>
    <property type="project" value="UniProtKB-KW"/>
</dbReference>
<evidence type="ECO:0000256" key="9">
    <source>
        <dbReference type="ARBA" id="ARBA00023012"/>
    </source>
</evidence>
<protein>
    <recommendedName>
        <fullName evidence="12">Sensor protein KdpD transmembrane domain-containing protein</fullName>
    </recommendedName>
</protein>
<evidence type="ECO:0000256" key="7">
    <source>
        <dbReference type="ARBA" id="ARBA00022840"/>
    </source>
</evidence>
<evidence type="ECO:0000313" key="13">
    <source>
        <dbReference type="EMBL" id="GAB47466.1"/>
    </source>
</evidence>
<feature type="transmembrane region" description="Helical" evidence="11">
    <location>
        <begin position="68"/>
        <end position="93"/>
    </location>
</feature>
<dbReference type="GO" id="GO:0016020">
    <property type="term" value="C:membrane"/>
    <property type="evidence" value="ECO:0007669"/>
    <property type="project" value="UniProtKB-SubCell"/>
</dbReference>
<name>H5UP08_9MICO</name>
<evidence type="ECO:0000256" key="10">
    <source>
        <dbReference type="ARBA" id="ARBA00023136"/>
    </source>
</evidence>
<evidence type="ECO:0000256" key="1">
    <source>
        <dbReference type="ARBA" id="ARBA00004141"/>
    </source>
</evidence>
<evidence type="ECO:0000256" key="5">
    <source>
        <dbReference type="ARBA" id="ARBA00022741"/>
    </source>
</evidence>
<dbReference type="InterPro" id="IPR025201">
    <property type="entry name" value="KdpD_TM"/>
</dbReference>
<dbReference type="STRING" id="1089455.MOPEL_013_00080"/>
<sequence length="250" mass="27091">MSPSSTRRRRASSWRTTIAVRLAALLVPFVLAWALWLVRAHLDQAAAVLVLVLPVVAAAACGDRWAGVLAAVSSAVWFDVFFTAPYLSVAIWGRDDLELVGAFLLVGAAVTELALWGRRQSAVALRRATYLDDAISLSSARTDPTDLRWEDRTACGEIARVLGAEDVTYEHGAPPPSQPTIDADGRIRKNTHVLRSLPTDEVTVIPVRWGNDVVGHVRVTAGHRTVSPDPEQGKVAVLLAGQIAHQAMRR</sequence>
<keyword evidence="2" id="KW-0597">Phosphoprotein</keyword>
<dbReference type="GO" id="GO:0005524">
    <property type="term" value="F:ATP binding"/>
    <property type="evidence" value="ECO:0007669"/>
    <property type="project" value="UniProtKB-KW"/>
</dbReference>
<dbReference type="GO" id="GO:0016301">
    <property type="term" value="F:kinase activity"/>
    <property type="evidence" value="ECO:0007669"/>
    <property type="project" value="UniProtKB-KW"/>
</dbReference>
<feature type="domain" description="Sensor protein KdpD transmembrane" evidence="12">
    <location>
        <begin position="22"/>
        <end position="127"/>
    </location>
</feature>
<dbReference type="Gene3D" id="1.20.120.620">
    <property type="entry name" value="Backbone structure of the membrane domain of e. Coli histidine kinase receptor kdpd"/>
    <property type="match status" value="1"/>
</dbReference>